<keyword evidence="5" id="KW-1185">Reference proteome</keyword>
<dbReference type="AlphaFoldDB" id="A0A327NLQ4"/>
<organism evidence="4 5">
    <name type="scientific">Spirosoma telluris</name>
    <dbReference type="NCBI Taxonomy" id="2183553"/>
    <lineage>
        <taxon>Bacteria</taxon>
        <taxon>Pseudomonadati</taxon>
        <taxon>Bacteroidota</taxon>
        <taxon>Cytophagia</taxon>
        <taxon>Cytophagales</taxon>
        <taxon>Cytophagaceae</taxon>
        <taxon>Spirosoma</taxon>
    </lineage>
</organism>
<dbReference type="Gene3D" id="1.25.40.20">
    <property type="entry name" value="Ankyrin repeat-containing domain"/>
    <property type="match status" value="2"/>
</dbReference>
<evidence type="ECO:0000313" key="4">
    <source>
        <dbReference type="EMBL" id="RAI75299.1"/>
    </source>
</evidence>
<feature type="repeat" description="ANK" evidence="3">
    <location>
        <begin position="320"/>
        <end position="352"/>
    </location>
</feature>
<dbReference type="EMBL" id="QLII01000001">
    <property type="protein sequence ID" value="RAI75299.1"/>
    <property type="molecule type" value="Genomic_DNA"/>
</dbReference>
<dbReference type="Pfam" id="PF13637">
    <property type="entry name" value="Ank_4"/>
    <property type="match status" value="1"/>
</dbReference>
<dbReference type="PANTHER" id="PTHR24198">
    <property type="entry name" value="ANKYRIN REPEAT AND PROTEIN KINASE DOMAIN-CONTAINING PROTEIN"/>
    <property type="match status" value="1"/>
</dbReference>
<keyword evidence="1" id="KW-0677">Repeat</keyword>
<dbReference type="PROSITE" id="PS50088">
    <property type="entry name" value="ANK_REPEAT"/>
    <property type="match status" value="2"/>
</dbReference>
<evidence type="ECO:0000256" key="1">
    <source>
        <dbReference type="ARBA" id="ARBA00022737"/>
    </source>
</evidence>
<dbReference type="PROSITE" id="PS50297">
    <property type="entry name" value="ANK_REP_REGION"/>
    <property type="match status" value="1"/>
</dbReference>
<reference evidence="4 5" key="1">
    <citation type="submission" date="2018-06" db="EMBL/GenBank/DDBJ databases">
        <title>Spirosoma sp. HMF3257 Genome sequencing and assembly.</title>
        <authorList>
            <person name="Kang H."/>
            <person name="Cha I."/>
            <person name="Kim H."/>
            <person name="Kang J."/>
            <person name="Joh K."/>
        </authorList>
    </citation>
    <scope>NUCLEOTIDE SEQUENCE [LARGE SCALE GENOMIC DNA]</scope>
    <source>
        <strain evidence="4 5">HMF3257</strain>
    </source>
</reference>
<feature type="repeat" description="ANK" evidence="3">
    <location>
        <begin position="287"/>
        <end position="319"/>
    </location>
</feature>
<sequence>MPPPIQPLPINAHLNQYEKQAEELLTTYQSADAQRVHQILEHDLSFRHWPESISQDKEFTLADAQQLIARVYGFESWGQLTHYVDQVTQENSAVWQFEAAVDALVTGNIATLESLLLTNPNLIRMRSMRVHQAMLLHYIGANGVENYRQKSPRNAVEIARLLLKAGAEVDALADTYGKGTTLGLVATSIHPRRAGVQIPLIDTLLNYGASVDGVSTGWPPLMAALANGCPEAAETLRRNGARVDSIVAAAGLGRLKLVQSFFTEDGHFKTNESDTPAWGIHKEPSAQLESAFLYACTYGHIDVVSFLLSRDVDPNAQDTDGQTSLHCAVLGGQLNLVKWLLERNNPLEVRNVYGGTVLGQALWCLANGNPELDYAPIIDALLSAGATIEPGTLNWLAQQVTLSSTKRMRIEHLLRQYGAAS</sequence>
<dbReference type="InterPro" id="IPR002110">
    <property type="entry name" value="Ankyrin_rpt"/>
</dbReference>
<comment type="caution">
    <text evidence="4">The sequence shown here is derived from an EMBL/GenBank/DDBJ whole genome shotgun (WGS) entry which is preliminary data.</text>
</comment>
<dbReference type="SUPFAM" id="SSF48403">
    <property type="entry name" value="Ankyrin repeat"/>
    <property type="match status" value="1"/>
</dbReference>
<dbReference type="PANTHER" id="PTHR24198:SF165">
    <property type="entry name" value="ANKYRIN REPEAT-CONTAINING PROTEIN-RELATED"/>
    <property type="match status" value="1"/>
</dbReference>
<gene>
    <name evidence="4" type="ORF">HMF3257_15920</name>
</gene>
<dbReference type="RefSeq" id="WP_111343568.1">
    <property type="nucleotide sequence ID" value="NZ_QLII01000001.1"/>
</dbReference>
<dbReference type="OrthoDB" id="928522at2"/>
<dbReference type="SMART" id="SM00248">
    <property type="entry name" value="ANK"/>
    <property type="match status" value="4"/>
</dbReference>
<dbReference type="InterPro" id="IPR036770">
    <property type="entry name" value="Ankyrin_rpt-contain_sf"/>
</dbReference>
<evidence type="ECO:0000256" key="2">
    <source>
        <dbReference type="ARBA" id="ARBA00023043"/>
    </source>
</evidence>
<proteinExistence type="predicted"/>
<name>A0A327NLQ4_9BACT</name>
<evidence type="ECO:0000256" key="3">
    <source>
        <dbReference type="PROSITE-ProRule" id="PRU00023"/>
    </source>
</evidence>
<dbReference type="Proteomes" id="UP000249016">
    <property type="component" value="Unassembled WGS sequence"/>
</dbReference>
<accession>A0A327NLQ4</accession>
<evidence type="ECO:0000313" key="5">
    <source>
        <dbReference type="Proteomes" id="UP000249016"/>
    </source>
</evidence>
<protein>
    <submittedName>
        <fullName evidence="4">Ankyrin repeat domain-containing protein</fullName>
    </submittedName>
</protein>
<keyword evidence="2 3" id="KW-0040">ANK repeat</keyword>